<organism evidence="9 10">
    <name type="scientific">Patulibacter medicamentivorans</name>
    <dbReference type="NCBI Taxonomy" id="1097667"/>
    <lineage>
        <taxon>Bacteria</taxon>
        <taxon>Bacillati</taxon>
        <taxon>Actinomycetota</taxon>
        <taxon>Thermoleophilia</taxon>
        <taxon>Solirubrobacterales</taxon>
        <taxon>Patulibacteraceae</taxon>
        <taxon>Patulibacter</taxon>
    </lineage>
</organism>
<dbReference type="InterPro" id="IPR037185">
    <property type="entry name" value="EmrE-like"/>
</dbReference>
<dbReference type="Pfam" id="PF00892">
    <property type="entry name" value="EamA"/>
    <property type="match status" value="1"/>
</dbReference>
<keyword evidence="3" id="KW-1003">Cell membrane</keyword>
<dbReference type="InterPro" id="IPR000620">
    <property type="entry name" value="EamA_dom"/>
</dbReference>
<feature type="transmembrane region" description="Helical" evidence="7">
    <location>
        <begin position="221"/>
        <end position="241"/>
    </location>
</feature>
<dbReference type="PANTHER" id="PTHR42920">
    <property type="entry name" value="OS03G0707200 PROTEIN-RELATED"/>
    <property type="match status" value="1"/>
</dbReference>
<feature type="transmembrane region" description="Helical" evidence="7">
    <location>
        <begin position="82"/>
        <end position="100"/>
    </location>
</feature>
<evidence type="ECO:0000256" key="6">
    <source>
        <dbReference type="ARBA" id="ARBA00023136"/>
    </source>
</evidence>
<keyword evidence="5 7" id="KW-1133">Transmembrane helix</keyword>
<evidence type="ECO:0000256" key="4">
    <source>
        <dbReference type="ARBA" id="ARBA00022692"/>
    </source>
</evidence>
<evidence type="ECO:0000256" key="3">
    <source>
        <dbReference type="ARBA" id="ARBA00022475"/>
    </source>
</evidence>
<dbReference type="GO" id="GO:0005886">
    <property type="term" value="C:plasma membrane"/>
    <property type="evidence" value="ECO:0007669"/>
    <property type="project" value="UniProtKB-SubCell"/>
</dbReference>
<dbReference type="EMBL" id="AGUD01000266">
    <property type="protein sequence ID" value="EHN09585.1"/>
    <property type="molecule type" value="Genomic_DNA"/>
</dbReference>
<gene>
    <name evidence="9" type="ORF">PAI11_35610</name>
</gene>
<dbReference type="InterPro" id="IPR051258">
    <property type="entry name" value="Diverse_Substrate_Transporter"/>
</dbReference>
<comment type="caution">
    <text evidence="9">The sequence shown here is derived from an EMBL/GenBank/DDBJ whole genome shotgun (WGS) entry which is preliminary data.</text>
</comment>
<dbReference type="PATRIC" id="fig|1097667.3.peg.3532"/>
<feature type="transmembrane region" description="Helical" evidence="7">
    <location>
        <begin position="192"/>
        <end position="209"/>
    </location>
</feature>
<keyword evidence="4 7" id="KW-0812">Transmembrane</keyword>
<keyword evidence="10" id="KW-1185">Reference proteome</keyword>
<evidence type="ECO:0000256" key="5">
    <source>
        <dbReference type="ARBA" id="ARBA00022989"/>
    </source>
</evidence>
<comment type="subcellular location">
    <subcellularLocation>
        <location evidence="1">Cell membrane</location>
        <topology evidence="1">Multi-pass membrane protein</topology>
    </subcellularLocation>
</comment>
<keyword evidence="6 7" id="KW-0472">Membrane</keyword>
<feature type="transmembrane region" description="Helical" evidence="7">
    <location>
        <begin position="57"/>
        <end position="76"/>
    </location>
</feature>
<dbReference type="PANTHER" id="PTHR42920:SF5">
    <property type="entry name" value="EAMA DOMAIN-CONTAINING PROTEIN"/>
    <property type="match status" value="1"/>
</dbReference>
<evidence type="ECO:0000256" key="7">
    <source>
        <dbReference type="SAM" id="Phobius"/>
    </source>
</evidence>
<feature type="domain" description="EamA" evidence="8">
    <location>
        <begin position="132"/>
        <end position="261"/>
    </location>
</feature>
<feature type="transmembrane region" description="Helical" evidence="7">
    <location>
        <begin position="107"/>
        <end position="125"/>
    </location>
</feature>
<feature type="transmembrane region" description="Helical" evidence="7">
    <location>
        <begin position="247"/>
        <end position="264"/>
    </location>
</feature>
<protein>
    <submittedName>
        <fullName evidence="9">Integral membrane protein</fullName>
    </submittedName>
</protein>
<feature type="transmembrane region" description="Helical" evidence="7">
    <location>
        <begin position="131"/>
        <end position="151"/>
    </location>
</feature>
<proteinExistence type="inferred from homology"/>
<comment type="similarity">
    <text evidence="2">Belongs to the EamA transporter family.</text>
</comment>
<evidence type="ECO:0000256" key="1">
    <source>
        <dbReference type="ARBA" id="ARBA00004651"/>
    </source>
</evidence>
<evidence type="ECO:0000313" key="10">
    <source>
        <dbReference type="Proteomes" id="UP000005143"/>
    </source>
</evidence>
<dbReference type="Proteomes" id="UP000005143">
    <property type="component" value="Unassembled WGS sequence"/>
</dbReference>
<reference evidence="9 10" key="1">
    <citation type="journal article" date="2013" name="Biodegradation">
        <title>Quantitative proteomic analysis of ibuprofen-degrading Patulibacter sp. strain I11.</title>
        <authorList>
            <person name="Almeida B."/>
            <person name="Kjeldal H."/>
            <person name="Lolas I."/>
            <person name="Knudsen A.D."/>
            <person name="Carvalho G."/>
            <person name="Nielsen K.L."/>
            <person name="Barreto Crespo M.T."/>
            <person name="Stensballe A."/>
            <person name="Nielsen J.L."/>
        </authorList>
    </citation>
    <scope>NUCLEOTIDE SEQUENCE [LARGE SCALE GENOMIC DNA]</scope>
    <source>
        <strain evidence="9 10">I11</strain>
    </source>
</reference>
<evidence type="ECO:0000256" key="2">
    <source>
        <dbReference type="ARBA" id="ARBA00007362"/>
    </source>
</evidence>
<accession>H0E9P1</accession>
<name>H0E9P1_9ACTN</name>
<feature type="transmembrane region" description="Helical" evidence="7">
    <location>
        <begin position="24"/>
        <end position="45"/>
    </location>
</feature>
<feature type="transmembrane region" description="Helical" evidence="7">
    <location>
        <begin position="163"/>
        <end position="180"/>
    </location>
</feature>
<sequence length="279" mass="27660">MLGSIGSIQVSAAVATKMFDEVGAAGATLVRTVLAAAILLLLVRPRWGAMSAAGRRAVLPYGLALGVMNLAFYLGIERVDLGTAVAIEFLGPLTVGAVLARRPRDRVWVAVAALGVLALTEPWSSSGADPVGVAWLLLAALCWGLYIPLGARSAAQLPGLEPVAVAMAIAALVALVPGVVDGGGELVDPSVLGIGLVTAITGSVVPYSLEQLALRRIAPGAFGVLMALEPGVALLAGLVVLGQAPQLLGLAGIGLVVAAGVGVTRGSAAAPAASGAPLP</sequence>
<evidence type="ECO:0000259" key="8">
    <source>
        <dbReference type="Pfam" id="PF00892"/>
    </source>
</evidence>
<dbReference type="SUPFAM" id="SSF103481">
    <property type="entry name" value="Multidrug resistance efflux transporter EmrE"/>
    <property type="match status" value="1"/>
</dbReference>
<dbReference type="AlphaFoldDB" id="H0E9P1"/>
<evidence type="ECO:0000313" key="9">
    <source>
        <dbReference type="EMBL" id="EHN09585.1"/>
    </source>
</evidence>